<dbReference type="Gene3D" id="2.60.40.10">
    <property type="entry name" value="Immunoglobulins"/>
    <property type="match status" value="1"/>
</dbReference>
<keyword evidence="2" id="KW-1185">Reference proteome</keyword>
<evidence type="ECO:0000313" key="1">
    <source>
        <dbReference type="EMBL" id="KOX77227.1"/>
    </source>
</evidence>
<dbReference type="InterPro" id="IPR013783">
    <property type="entry name" value="Ig-like_fold"/>
</dbReference>
<accession>A0A0M9A4S7</accession>
<sequence length="144" mass="16301">MKLQPKTSQIEKEIIANLPPLRIPRLRHHRVTDWDPYFENAEGQGINGSQNVALHLGATALLDCRVAMLSGKKVMWLRRNADWASLLTLGNTTHISDPRCVSEAKKVGVVRKSCSAKERKIEVTKYYKILNISVRPIAKDIEED</sequence>
<name>A0A0M9A4S7_9HYME</name>
<gene>
    <name evidence="1" type="ORF">WN51_10317</name>
</gene>
<dbReference type="EMBL" id="KQ435735">
    <property type="protein sequence ID" value="KOX77227.1"/>
    <property type="molecule type" value="Genomic_DNA"/>
</dbReference>
<dbReference type="Proteomes" id="UP000053105">
    <property type="component" value="Unassembled WGS sequence"/>
</dbReference>
<dbReference type="STRING" id="166423.A0A0M9A4S7"/>
<organism evidence="1 2">
    <name type="scientific">Melipona quadrifasciata</name>
    <dbReference type="NCBI Taxonomy" id="166423"/>
    <lineage>
        <taxon>Eukaryota</taxon>
        <taxon>Metazoa</taxon>
        <taxon>Ecdysozoa</taxon>
        <taxon>Arthropoda</taxon>
        <taxon>Hexapoda</taxon>
        <taxon>Insecta</taxon>
        <taxon>Pterygota</taxon>
        <taxon>Neoptera</taxon>
        <taxon>Endopterygota</taxon>
        <taxon>Hymenoptera</taxon>
        <taxon>Apocrita</taxon>
        <taxon>Aculeata</taxon>
        <taxon>Apoidea</taxon>
        <taxon>Anthophila</taxon>
        <taxon>Apidae</taxon>
        <taxon>Melipona</taxon>
    </lineage>
</organism>
<proteinExistence type="predicted"/>
<dbReference type="OrthoDB" id="6346662at2759"/>
<reference evidence="1 2" key="1">
    <citation type="submission" date="2015-07" db="EMBL/GenBank/DDBJ databases">
        <title>The genome of Melipona quadrifasciata.</title>
        <authorList>
            <person name="Pan H."/>
            <person name="Kapheim K."/>
        </authorList>
    </citation>
    <scope>NUCLEOTIDE SEQUENCE [LARGE SCALE GENOMIC DNA]</scope>
    <source>
        <strain evidence="1">0111107301</strain>
        <tissue evidence="1">Whole body</tissue>
    </source>
</reference>
<evidence type="ECO:0000313" key="2">
    <source>
        <dbReference type="Proteomes" id="UP000053105"/>
    </source>
</evidence>
<dbReference type="AlphaFoldDB" id="A0A0M9A4S7"/>
<evidence type="ECO:0008006" key="3">
    <source>
        <dbReference type="Google" id="ProtNLM"/>
    </source>
</evidence>
<protein>
    <recommendedName>
        <fullName evidence="3">Ig-like domain-containing protein</fullName>
    </recommendedName>
</protein>